<dbReference type="Gene3D" id="1.10.10.60">
    <property type="entry name" value="Homeodomain-like"/>
    <property type="match status" value="1"/>
</dbReference>
<feature type="domain" description="HTH araC/xylS-type" evidence="4">
    <location>
        <begin position="167"/>
        <end position="269"/>
    </location>
</feature>
<dbReference type="Proteomes" id="UP000460435">
    <property type="component" value="Unassembled WGS sequence"/>
</dbReference>
<keyword evidence="2" id="KW-0238">DNA-binding</keyword>
<dbReference type="GO" id="GO:0003700">
    <property type="term" value="F:DNA-binding transcription factor activity"/>
    <property type="evidence" value="ECO:0007669"/>
    <property type="project" value="InterPro"/>
</dbReference>
<dbReference type="SMART" id="SM00342">
    <property type="entry name" value="HTH_ARAC"/>
    <property type="match status" value="1"/>
</dbReference>
<sequence>MPSARAQRDVREVGGAWTGFQRHWFADAHPDLAPFVERYWFVAWDLRDQPPYRQLVVPYPNVHLTFFNDTTAAVHGVTRGHVVRVLEGAGRVFGAAFRPGCFRPFLRSSASAISDVSVLTGRSVPAQEILGPDVPLAAMAAAEDETAMRHIMDEFLRAILPADDASAQTAAAVVAHIADDPHITRVDQLADQVNMSVRGLQRLFAEYVGVGPKWVIRRYRLHEVSVRLDAGIDVDWSELAAELGYADQAHFTRDFTAIVGESPTRYAQRYPAPPRRSG</sequence>
<gene>
    <name evidence="5" type="ORF">F7O44_05860</name>
</gene>
<dbReference type="Pfam" id="PF12833">
    <property type="entry name" value="HTH_18"/>
    <property type="match status" value="1"/>
</dbReference>
<dbReference type="InterPro" id="IPR050204">
    <property type="entry name" value="AraC_XylS_family_regulators"/>
</dbReference>
<dbReference type="PROSITE" id="PS01124">
    <property type="entry name" value="HTH_ARAC_FAMILY_2"/>
    <property type="match status" value="1"/>
</dbReference>
<evidence type="ECO:0000256" key="2">
    <source>
        <dbReference type="ARBA" id="ARBA00023125"/>
    </source>
</evidence>
<dbReference type="SUPFAM" id="SSF46689">
    <property type="entry name" value="Homeodomain-like"/>
    <property type="match status" value="1"/>
</dbReference>
<keyword evidence="3" id="KW-0804">Transcription</keyword>
<organism evidence="5 6">
    <name type="scientific">Phytoactinopolyspora mesophila</name>
    <dbReference type="NCBI Taxonomy" id="2650750"/>
    <lineage>
        <taxon>Bacteria</taxon>
        <taxon>Bacillati</taxon>
        <taxon>Actinomycetota</taxon>
        <taxon>Actinomycetes</taxon>
        <taxon>Jiangellales</taxon>
        <taxon>Jiangellaceae</taxon>
        <taxon>Phytoactinopolyspora</taxon>
    </lineage>
</organism>
<name>A0A7K3LZY1_9ACTN</name>
<comment type="caution">
    <text evidence="5">The sequence shown here is derived from an EMBL/GenBank/DDBJ whole genome shotgun (WGS) entry which is preliminary data.</text>
</comment>
<dbReference type="Pfam" id="PF20240">
    <property type="entry name" value="DUF6597"/>
    <property type="match status" value="1"/>
</dbReference>
<evidence type="ECO:0000313" key="5">
    <source>
        <dbReference type="EMBL" id="NDL56593.1"/>
    </source>
</evidence>
<keyword evidence="1" id="KW-0805">Transcription regulation</keyword>
<dbReference type="EMBL" id="WLZY01000001">
    <property type="protein sequence ID" value="NDL56593.1"/>
    <property type="molecule type" value="Genomic_DNA"/>
</dbReference>
<proteinExistence type="predicted"/>
<accession>A0A7K3LZY1</accession>
<dbReference type="InterPro" id="IPR018060">
    <property type="entry name" value="HTH_AraC"/>
</dbReference>
<keyword evidence="6" id="KW-1185">Reference proteome</keyword>
<dbReference type="GO" id="GO:0043565">
    <property type="term" value="F:sequence-specific DNA binding"/>
    <property type="evidence" value="ECO:0007669"/>
    <property type="project" value="InterPro"/>
</dbReference>
<dbReference type="InterPro" id="IPR009057">
    <property type="entry name" value="Homeodomain-like_sf"/>
</dbReference>
<dbReference type="RefSeq" id="WP_162449150.1">
    <property type="nucleotide sequence ID" value="NZ_WLZY01000001.1"/>
</dbReference>
<protein>
    <submittedName>
        <fullName evidence="5">Helix-turn-helix domain-containing protein</fullName>
    </submittedName>
</protein>
<dbReference type="InterPro" id="IPR046532">
    <property type="entry name" value="DUF6597"/>
</dbReference>
<dbReference type="PANTHER" id="PTHR46796">
    <property type="entry name" value="HTH-TYPE TRANSCRIPTIONAL ACTIVATOR RHAS-RELATED"/>
    <property type="match status" value="1"/>
</dbReference>
<reference evidence="5 6" key="1">
    <citation type="submission" date="2019-11" db="EMBL/GenBank/DDBJ databases">
        <authorList>
            <person name="Li X.-J."/>
            <person name="Feng X.-M."/>
        </authorList>
    </citation>
    <scope>NUCLEOTIDE SEQUENCE [LARGE SCALE GENOMIC DNA]</scope>
    <source>
        <strain evidence="5 6">XMNu-373</strain>
    </source>
</reference>
<evidence type="ECO:0000256" key="3">
    <source>
        <dbReference type="ARBA" id="ARBA00023163"/>
    </source>
</evidence>
<dbReference type="AlphaFoldDB" id="A0A7K3LZY1"/>
<evidence type="ECO:0000256" key="1">
    <source>
        <dbReference type="ARBA" id="ARBA00023015"/>
    </source>
</evidence>
<evidence type="ECO:0000313" key="6">
    <source>
        <dbReference type="Proteomes" id="UP000460435"/>
    </source>
</evidence>
<evidence type="ECO:0000259" key="4">
    <source>
        <dbReference type="PROSITE" id="PS01124"/>
    </source>
</evidence>